<comment type="caution">
    <text evidence="4">The sequence shown here is derived from an EMBL/GenBank/DDBJ whole genome shotgun (WGS) entry which is preliminary data.</text>
</comment>
<proteinExistence type="predicted"/>
<gene>
    <name evidence="4" type="ORF">PPENT_87.1.T1350150</name>
</gene>
<name>A0A8S1XTS1_9CILI</name>
<keyword evidence="5" id="KW-1185">Reference proteome</keyword>
<dbReference type="EMBL" id="CAJJDO010000135">
    <property type="protein sequence ID" value="CAD8204018.1"/>
    <property type="molecule type" value="Genomic_DNA"/>
</dbReference>
<feature type="region of interest" description="Disordered" evidence="2">
    <location>
        <begin position="1"/>
        <end position="20"/>
    </location>
</feature>
<dbReference type="AlphaFoldDB" id="A0A8S1XTS1"/>
<protein>
    <recommendedName>
        <fullName evidence="3">TLDc domain-containing protein</fullName>
    </recommendedName>
</protein>
<dbReference type="InterPro" id="IPR006571">
    <property type="entry name" value="TLDc_dom"/>
</dbReference>
<sequence length="587" mass="69761">MQQQDLQQSERNDSQIHKKSPEIHEFISKCQLQDSYISIFNESVDLQMELQKEVNNLQQQGQLEQLTQLESDNNNQNAQFSQMQQQYKQFEINSEKMKKLIKAEENYEQLKIIKQQKEDLQQQIEDEKLVFQQIQQKITCLEENMTASIQMLNQQVSKQEQQQQDFLQQINQEIVTNNKLKDNLQELSNSSEQKLQQLATKYDDLNQYIDEAQQEIYGMKNSTLLQDKLQQLENSIDTKQKAIHEKIEELSSNIEKKNIEQCQKLQQEKQELLKKINEEKIETNIQIEQQNNQFKQIIKENKDEFTKQEKSISSVAQSIKEENWANAQLKKEIKEFGDQNQKGISQLAIKIDNQSKELIKINSEMEFWLRDKIIQYHLKTRQFRGLKIIYEITQKTKKTIKGSRDIYLGTRDGLKAEYFWQKAYNLENLFMVFKSKSGYIFGAYSPFKWDYNGSSNKQDNTLSSFIFSQNHQQEYHLKEDKKNQAIHCDKDYGPSYGNYDDIKIAGDFIDGYSRLGTAYQFSSQKGNSNNPFLFGQEKPEIQNVKYIKYNFVEPIILDQQQFNSISYYVYNYELRIFNQYCSKKRRK</sequence>
<feature type="compositionally biased region" description="Basic and acidic residues" evidence="2">
    <location>
        <begin position="8"/>
        <end position="20"/>
    </location>
</feature>
<evidence type="ECO:0000259" key="3">
    <source>
        <dbReference type="Pfam" id="PF07534"/>
    </source>
</evidence>
<dbReference type="Pfam" id="PF07534">
    <property type="entry name" value="TLD"/>
    <property type="match status" value="1"/>
</dbReference>
<dbReference type="Proteomes" id="UP000689195">
    <property type="component" value="Unassembled WGS sequence"/>
</dbReference>
<feature type="domain" description="TLDc" evidence="3">
    <location>
        <begin position="388"/>
        <end position="544"/>
    </location>
</feature>
<feature type="coiled-coil region" evidence="1">
    <location>
        <begin position="40"/>
        <end position="304"/>
    </location>
</feature>
<organism evidence="4 5">
    <name type="scientific">Paramecium pentaurelia</name>
    <dbReference type="NCBI Taxonomy" id="43138"/>
    <lineage>
        <taxon>Eukaryota</taxon>
        <taxon>Sar</taxon>
        <taxon>Alveolata</taxon>
        <taxon>Ciliophora</taxon>
        <taxon>Intramacronucleata</taxon>
        <taxon>Oligohymenophorea</taxon>
        <taxon>Peniculida</taxon>
        <taxon>Parameciidae</taxon>
        <taxon>Paramecium</taxon>
    </lineage>
</organism>
<dbReference type="OrthoDB" id="2160519at2759"/>
<evidence type="ECO:0000256" key="2">
    <source>
        <dbReference type="SAM" id="MobiDB-lite"/>
    </source>
</evidence>
<evidence type="ECO:0000313" key="5">
    <source>
        <dbReference type="Proteomes" id="UP000689195"/>
    </source>
</evidence>
<reference evidence="4" key="1">
    <citation type="submission" date="2021-01" db="EMBL/GenBank/DDBJ databases">
        <authorList>
            <consortium name="Genoscope - CEA"/>
            <person name="William W."/>
        </authorList>
    </citation>
    <scope>NUCLEOTIDE SEQUENCE</scope>
</reference>
<keyword evidence="1" id="KW-0175">Coiled coil</keyword>
<accession>A0A8S1XTS1</accession>
<evidence type="ECO:0000313" key="4">
    <source>
        <dbReference type="EMBL" id="CAD8204018.1"/>
    </source>
</evidence>
<evidence type="ECO:0000256" key="1">
    <source>
        <dbReference type="SAM" id="Coils"/>
    </source>
</evidence>